<reference evidence="2 3" key="1">
    <citation type="submission" date="2014-06" db="EMBL/GenBank/DDBJ databases">
        <title>Evolutionary Origins and Diversification of the Mycorrhizal Mutualists.</title>
        <authorList>
            <consortium name="DOE Joint Genome Institute"/>
            <consortium name="Mycorrhizal Genomics Consortium"/>
            <person name="Kohler A."/>
            <person name="Kuo A."/>
            <person name="Nagy L.G."/>
            <person name="Floudas D."/>
            <person name="Copeland A."/>
            <person name="Barry K.W."/>
            <person name="Cichocki N."/>
            <person name="Veneault-Fourrey C."/>
            <person name="LaButti K."/>
            <person name="Lindquist E.A."/>
            <person name="Lipzen A."/>
            <person name="Lundell T."/>
            <person name="Morin E."/>
            <person name="Murat C."/>
            <person name="Riley R."/>
            <person name="Ohm R."/>
            <person name="Sun H."/>
            <person name="Tunlid A."/>
            <person name="Henrissat B."/>
            <person name="Grigoriev I.V."/>
            <person name="Hibbett D.S."/>
            <person name="Martin F."/>
        </authorList>
    </citation>
    <scope>NUCLEOTIDE SEQUENCE [LARGE SCALE GENOMIC DNA]</scope>
    <source>
        <strain evidence="2 3">SS14</strain>
    </source>
</reference>
<evidence type="ECO:0000256" key="1">
    <source>
        <dbReference type="SAM" id="MobiDB-lite"/>
    </source>
</evidence>
<accession>A0A0C9URW1</accession>
<protein>
    <submittedName>
        <fullName evidence="2">Uncharacterized protein</fullName>
    </submittedName>
</protein>
<organism evidence="2 3">
    <name type="scientific">Sphaerobolus stellatus (strain SS14)</name>
    <dbReference type="NCBI Taxonomy" id="990650"/>
    <lineage>
        <taxon>Eukaryota</taxon>
        <taxon>Fungi</taxon>
        <taxon>Dikarya</taxon>
        <taxon>Basidiomycota</taxon>
        <taxon>Agaricomycotina</taxon>
        <taxon>Agaricomycetes</taxon>
        <taxon>Phallomycetidae</taxon>
        <taxon>Geastrales</taxon>
        <taxon>Sphaerobolaceae</taxon>
        <taxon>Sphaerobolus</taxon>
    </lineage>
</organism>
<gene>
    <name evidence="2" type="ORF">M422DRAFT_50372</name>
</gene>
<dbReference type="AlphaFoldDB" id="A0A0C9URW1"/>
<dbReference type="HOGENOM" id="CLU_1482915_0_0_1"/>
<evidence type="ECO:0000313" key="2">
    <source>
        <dbReference type="EMBL" id="KIJ37569.1"/>
    </source>
</evidence>
<proteinExistence type="predicted"/>
<sequence>MSAKNAFNPSSKNAFASQLPAMFDLDNPFIVHKNAPFSPQTEPYSQDLLSPPYPTASQSLTVRTVSQSSTLSPSGALPFSSPSFPLSDKWNTESISQNQTNFLSSDPPFGFDLVTPAHDASKVAFNKVASWCLQSSVSPVVRRSRGDQTPCYSRKSTNSTVAISPKKAAAASQQATATTPQE</sequence>
<feature type="compositionally biased region" description="Low complexity" evidence="1">
    <location>
        <begin position="164"/>
        <end position="182"/>
    </location>
</feature>
<evidence type="ECO:0000313" key="3">
    <source>
        <dbReference type="Proteomes" id="UP000054279"/>
    </source>
</evidence>
<dbReference type="Proteomes" id="UP000054279">
    <property type="component" value="Unassembled WGS sequence"/>
</dbReference>
<feature type="compositionally biased region" description="Polar residues" evidence="1">
    <location>
        <begin position="37"/>
        <end position="48"/>
    </location>
</feature>
<keyword evidence="3" id="KW-1185">Reference proteome</keyword>
<dbReference type="EMBL" id="KN837168">
    <property type="protein sequence ID" value="KIJ37569.1"/>
    <property type="molecule type" value="Genomic_DNA"/>
</dbReference>
<feature type="compositionally biased region" description="Polar residues" evidence="1">
    <location>
        <begin position="55"/>
        <end position="70"/>
    </location>
</feature>
<feature type="region of interest" description="Disordered" evidence="1">
    <location>
        <begin position="36"/>
        <end position="76"/>
    </location>
</feature>
<feature type="compositionally biased region" description="Polar residues" evidence="1">
    <location>
        <begin position="150"/>
        <end position="162"/>
    </location>
</feature>
<name>A0A0C9URW1_SPHS4</name>
<feature type="region of interest" description="Disordered" evidence="1">
    <location>
        <begin position="140"/>
        <end position="182"/>
    </location>
</feature>